<name>A0ABQ2JDS3_9ACTN</name>
<protein>
    <submittedName>
        <fullName evidence="1">Uncharacterized protein</fullName>
    </submittedName>
</protein>
<dbReference type="EMBL" id="BMND01000009">
    <property type="protein sequence ID" value="GGN44979.1"/>
    <property type="molecule type" value="Genomic_DNA"/>
</dbReference>
<proteinExistence type="predicted"/>
<comment type="caution">
    <text evidence="1">The sequence shown here is derived from an EMBL/GenBank/DDBJ whole genome shotgun (WGS) entry which is preliminary data.</text>
</comment>
<organism evidence="1 2">
    <name type="scientific">Streptomyces kronopolitis</name>
    <dbReference type="NCBI Taxonomy" id="1612435"/>
    <lineage>
        <taxon>Bacteria</taxon>
        <taxon>Bacillati</taxon>
        <taxon>Actinomycetota</taxon>
        <taxon>Actinomycetes</taxon>
        <taxon>Kitasatosporales</taxon>
        <taxon>Streptomycetaceae</taxon>
        <taxon>Streptomyces</taxon>
    </lineage>
</organism>
<reference evidence="2" key="1">
    <citation type="journal article" date="2019" name="Int. J. Syst. Evol. Microbiol.">
        <title>The Global Catalogue of Microorganisms (GCM) 10K type strain sequencing project: providing services to taxonomists for standard genome sequencing and annotation.</title>
        <authorList>
            <consortium name="The Broad Institute Genomics Platform"/>
            <consortium name="The Broad Institute Genome Sequencing Center for Infectious Disease"/>
            <person name="Wu L."/>
            <person name="Ma J."/>
        </authorList>
    </citation>
    <scope>NUCLEOTIDE SEQUENCE [LARGE SCALE GENOMIC DNA]</scope>
    <source>
        <strain evidence="2">CGMCC 4.7323</strain>
    </source>
</reference>
<gene>
    <name evidence="1" type="ORF">GCM10012285_28180</name>
</gene>
<dbReference type="Pfam" id="PF19746">
    <property type="entry name" value="DUF6233"/>
    <property type="match status" value="1"/>
</dbReference>
<dbReference type="GeneID" id="301552705"/>
<dbReference type="Proteomes" id="UP000600080">
    <property type="component" value="Unassembled WGS sequence"/>
</dbReference>
<sequence>MPPVSPGGRCGCYAAAGLGWVTAVPANLDPPPPHERRRWRLDAAPPTDGWVEFYVHRRDCAQAQCTDRLLTGQEALGRLADPDATLPCPVCRPDRVLTVAS</sequence>
<accession>A0ABQ2JDS3</accession>
<evidence type="ECO:0000313" key="1">
    <source>
        <dbReference type="EMBL" id="GGN44979.1"/>
    </source>
</evidence>
<dbReference type="InterPro" id="IPR046200">
    <property type="entry name" value="DUF6233"/>
</dbReference>
<dbReference type="RefSeq" id="WP_373294148.1">
    <property type="nucleotide sequence ID" value="NZ_BMND01000009.1"/>
</dbReference>
<keyword evidence="2" id="KW-1185">Reference proteome</keyword>
<evidence type="ECO:0000313" key="2">
    <source>
        <dbReference type="Proteomes" id="UP000600080"/>
    </source>
</evidence>